<proteinExistence type="predicted"/>
<feature type="transmembrane region" description="Helical" evidence="1">
    <location>
        <begin position="191"/>
        <end position="210"/>
    </location>
</feature>
<comment type="caution">
    <text evidence="2">The sequence shown here is derived from an EMBL/GenBank/DDBJ whole genome shotgun (WGS) entry which is preliminary data.</text>
</comment>
<evidence type="ECO:0000313" key="2">
    <source>
        <dbReference type="EMBL" id="MCM2369770.1"/>
    </source>
</evidence>
<gene>
    <name evidence="2" type="ORF">NB063_03960</name>
</gene>
<feature type="transmembrane region" description="Helical" evidence="1">
    <location>
        <begin position="216"/>
        <end position="237"/>
    </location>
</feature>
<dbReference type="EMBL" id="JAMQBK010000013">
    <property type="protein sequence ID" value="MCM2369770.1"/>
    <property type="molecule type" value="Genomic_DNA"/>
</dbReference>
<accession>A0ABT0TYY1</accession>
<evidence type="ECO:0000313" key="3">
    <source>
        <dbReference type="Proteomes" id="UP001202961"/>
    </source>
</evidence>
<keyword evidence="1" id="KW-1133">Transmembrane helix</keyword>
<sequence length="400" mass="44962">MPSLSDVEWIFVVLIVLYFLECLVWVRPGTNAFVSRWGSFHHRKPATRLTGNDRGRLVLAGLSPSDKTLLCQEMPVSMTDQGVVAFVPMSPLSDDRPLHSGEQFRWPELANCHVREREIRCGQRSVCHLNNTTNAKRFASELASIAAMDENDRGGRIELLRNKTYDVADIRTRLELLSTCTRWIRPLANMLLIWMGPIGAMLYYGFFPIAPDGMMIAAYLAILFSLWWTTAGLVYFAHRRLFRDDRSGRLKLVGCSLLSPAVPLRAVDYLSRELLATSIRHPLAVSAAVDSPDRFREVAERTMRDIEYPITPETPADQDASTSVNDDNASSIVMDSRAADWDAITALLNDSEISFETCLAAPEPDDDASVTYCPRCHQQFEIENANCDQCGGRETLKLRV</sequence>
<protein>
    <submittedName>
        <fullName evidence="2">Uncharacterized protein</fullName>
    </submittedName>
</protein>
<organism evidence="2 3">
    <name type="scientific">Aporhodopirellula aestuarii</name>
    <dbReference type="NCBI Taxonomy" id="2950107"/>
    <lineage>
        <taxon>Bacteria</taxon>
        <taxon>Pseudomonadati</taxon>
        <taxon>Planctomycetota</taxon>
        <taxon>Planctomycetia</taxon>
        <taxon>Pirellulales</taxon>
        <taxon>Pirellulaceae</taxon>
        <taxon>Aporhodopirellula</taxon>
    </lineage>
</organism>
<dbReference type="RefSeq" id="WP_250927440.1">
    <property type="nucleotide sequence ID" value="NZ_JAMQBK010000013.1"/>
</dbReference>
<keyword evidence="1" id="KW-0812">Transmembrane</keyword>
<keyword evidence="1" id="KW-0472">Membrane</keyword>
<name>A0ABT0TYY1_9BACT</name>
<feature type="transmembrane region" description="Helical" evidence="1">
    <location>
        <begin position="6"/>
        <end position="26"/>
    </location>
</feature>
<keyword evidence="3" id="KW-1185">Reference proteome</keyword>
<dbReference type="Proteomes" id="UP001202961">
    <property type="component" value="Unassembled WGS sequence"/>
</dbReference>
<evidence type="ECO:0000256" key="1">
    <source>
        <dbReference type="SAM" id="Phobius"/>
    </source>
</evidence>
<reference evidence="2 3" key="1">
    <citation type="journal article" date="2022" name="Syst. Appl. Microbiol.">
        <title>Rhodopirellula aestuarii sp. nov., a novel member of the genus Rhodopirellula isolated from brackish sediments collected in the Tagus River estuary, Portugal.</title>
        <authorList>
            <person name="Vitorino I.R."/>
            <person name="Klimek D."/>
            <person name="Calusinska M."/>
            <person name="Lobo-da-Cunha A."/>
            <person name="Vasconcelos V."/>
            <person name="Lage O.M."/>
        </authorList>
    </citation>
    <scope>NUCLEOTIDE SEQUENCE [LARGE SCALE GENOMIC DNA]</scope>
    <source>
        <strain evidence="2 3">ICT_H3.1</strain>
    </source>
</reference>